<evidence type="ECO:0000256" key="4">
    <source>
        <dbReference type="ARBA" id="ARBA00022692"/>
    </source>
</evidence>
<keyword evidence="4 8" id="KW-0812">Transmembrane</keyword>
<keyword evidence="5 8" id="KW-1133">Transmembrane helix</keyword>
<feature type="transmembrane region" description="Helical" evidence="8">
    <location>
        <begin position="293"/>
        <end position="312"/>
    </location>
</feature>
<dbReference type="InterPro" id="IPR036259">
    <property type="entry name" value="MFS_trans_sf"/>
</dbReference>
<dbReference type="Gene3D" id="1.20.1250.20">
    <property type="entry name" value="MFS general substrate transporter like domains"/>
    <property type="match status" value="2"/>
</dbReference>
<evidence type="ECO:0000313" key="10">
    <source>
        <dbReference type="EMBL" id="MEO9247436.1"/>
    </source>
</evidence>
<accession>A0ABV0IH04</accession>
<dbReference type="SUPFAM" id="SSF103473">
    <property type="entry name" value="MFS general substrate transporter"/>
    <property type="match status" value="1"/>
</dbReference>
<name>A0ABV0IH04_9MICC</name>
<feature type="region of interest" description="Disordered" evidence="7">
    <location>
        <begin position="1"/>
        <end position="28"/>
    </location>
</feature>
<organism evidence="10 11">
    <name type="scientific">Citricoccus nitrophenolicus</name>
    <dbReference type="NCBI Taxonomy" id="863575"/>
    <lineage>
        <taxon>Bacteria</taxon>
        <taxon>Bacillati</taxon>
        <taxon>Actinomycetota</taxon>
        <taxon>Actinomycetes</taxon>
        <taxon>Micrococcales</taxon>
        <taxon>Micrococcaceae</taxon>
        <taxon>Citricoccus</taxon>
    </lineage>
</organism>
<keyword evidence="6 8" id="KW-0472">Membrane</keyword>
<feature type="transmembrane region" description="Helical" evidence="8">
    <location>
        <begin position="171"/>
        <end position="199"/>
    </location>
</feature>
<dbReference type="Pfam" id="PF00083">
    <property type="entry name" value="Sugar_tr"/>
    <property type="match status" value="1"/>
</dbReference>
<feature type="transmembrane region" description="Helical" evidence="8">
    <location>
        <begin position="71"/>
        <end position="94"/>
    </location>
</feature>
<feature type="compositionally biased region" description="Low complexity" evidence="7">
    <location>
        <begin position="9"/>
        <end position="22"/>
    </location>
</feature>
<proteinExistence type="predicted"/>
<dbReference type="RefSeq" id="WP_347920011.1">
    <property type="nucleotide sequence ID" value="NZ_JBDXMX010000002.1"/>
</dbReference>
<evidence type="ECO:0000256" key="8">
    <source>
        <dbReference type="SAM" id="Phobius"/>
    </source>
</evidence>
<evidence type="ECO:0000313" key="11">
    <source>
        <dbReference type="Proteomes" id="UP001484097"/>
    </source>
</evidence>
<dbReference type="Proteomes" id="UP001484097">
    <property type="component" value="Unassembled WGS sequence"/>
</dbReference>
<feature type="transmembrane region" description="Helical" evidence="8">
    <location>
        <begin position="416"/>
        <end position="436"/>
    </location>
</feature>
<comment type="caution">
    <text evidence="10">The sequence shown here is derived from an EMBL/GenBank/DDBJ whole genome shotgun (WGS) entry which is preliminary data.</text>
</comment>
<evidence type="ECO:0000256" key="7">
    <source>
        <dbReference type="SAM" id="MobiDB-lite"/>
    </source>
</evidence>
<feature type="transmembrane region" description="Helical" evidence="8">
    <location>
        <begin position="33"/>
        <end position="59"/>
    </location>
</feature>
<dbReference type="EMBL" id="JBDXMX010000002">
    <property type="protein sequence ID" value="MEO9247436.1"/>
    <property type="molecule type" value="Genomic_DNA"/>
</dbReference>
<comment type="subcellular location">
    <subcellularLocation>
        <location evidence="1">Cell membrane</location>
        <topology evidence="1">Multi-pass membrane protein</topology>
    </subcellularLocation>
</comment>
<dbReference type="PANTHER" id="PTHR43045:SF1">
    <property type="entry name" value="SHIKIMATE TRANSPORTER"/>
    <property type="match status" value="1"/>
</dbReference>
<sequence length="449" mass="48186">MSQHHDDVATSTPTATVRTPTSEAERSREARRVIGATFLGTTIEWYDFFLYAASAALIFGPQFFPSDDPTASQLGAFATFAFGIIARPVGGILAGHFGDRIGRKRMLVLSLYLMGGATVLIGLIPTYESIGMWAPALLTVLRLIQGLGVGAEWGGAVTMAIEHAPAGKRSLYGAAPTMGLPAGLMLANLMLIILMAATGPAFLEWGWRIAFVVSFLLVVVGIWARRRLGESPLFEESVKNEPAKVPFLEVFKRFTPQLLLTIFVAGVPSILSYIVLTWALSYGTAQIGYSQTSLLWIGIACCVLQIIMLPLLAQRADRTGLTRMAVLGAVLMAATALLFFPLFNTGNIWLAALATILAHASTSFAWSVVPPILTQAFPANIRYSGISMAYQFGAIAGGGFAPLIATSLIAQTGSSWSVALYVVFAALVMLACTLVLSRFRTHRDYADHV</sequence>
<feature type="transmembrane region" description="Helical" evidence="8">
    <location>
        <begin position="106"/>
        <end position="124"/>
    </location>
</feature>
<feature type="domain" description="Major facilitator superfamily (MFS) profile" evidence="9">
    <location>
        <begin position="33"/>
        <end position="443"/>
    </location>
</feature>
<dbReference type="InterPro" id="IPR005828">
    <property type="entry name" value="MFS_sugar_transport-like"/>
</dbReference>
<dbReference type="InterPro" id="IPR011701">
    <property type="entry name" value="MFS"/>
</dbReference>
<dbReference type="Pfam" id="PF07690">
    <property type="entry name" value="MFS_1"/>
    <property type="match status" value="1"/>
</dbReference>
<dbReference type="PANTHER" id="PTHR43045">
    <property type="entry name" value="SHIKIMATE TRANSPORTER"/>
    <property type="match status" value="1"/>
</dbReference>
<evidence type="ECO:0000256" key="1">
    <source>
        <dbReference type="ARBA" id="ARBA00004651"/>
    </source>
</evidence>
<evidence type="ECO:0000256" key="2">
    <source>
        <dbReference type="ARBA" id="ARBA00022448"/>
    </source>
</evidence>
<evidence type="ECO:0000259" key="9">
    <source>
        <dbReference type="PROSITE" id="PS50850"/>
    </source>
</evidence>
<dbReference type="InterPro" id="IPR020846">
    <property type="entry name" value="MFS_dom"/>
</dbReference>
<dbReference type="PROSITE" id="PS50850">
    <property type="entry name" value="MFS"/>
    <property type="match status" value="1"/>
</dbReference>
<protein>
    <submittedName>
        <fullName evidence="10">MFS transporter</fullName>
    </submittedName>
</protein>
<reference evidence="10 11" key="1">
    <citation type="submission" date="2024-05" db="EMBL/GenBank/DDBJ databases">
        <authorList>
            <person name="Yi C."/>
        </authorList>
    </citation>
    <scope>NUCLEOTIDE SEQUENCE [LARGE SCALE GENOMIC DNA]</scope>
    <source>
        <strain evidence="10 11">XS13</strain>
    </source>
</reference>
<feature type="transmembrane region" description="Helical" evidence="8">
    <location>
        <begin position="205"/>
        <end position="224"/>
    </location>
</feature>
<feature type="transmembrane region" description="Helical" evidence="8">
    <location>
        <begin position="348"/>
        <end position="369"/>
    </location>
</feature>
<keyword evidence="2" id="KW-0813">Transport</keyword>
<feature type="transmembrane region" description="Helical" evidence="8">
    <location>
        <begin position="389"/>
        <end position="410"/>
    </location>
</feature>
<keyword evidence="11" id="KW-1185">Reference proteome</keyword>
<evidence type="ECO:0000256" key="6">
    <source>
        <dbReference type="ARBA" id="ARBA00023136"/>
    </source>
</evidence>
<keyword evidence="3" id="KW-1003">Cell membrane</keyword>
<gene>
    <name evidence="10" type="ORF">ABDK96_07060</name>
</gene>
<dbReference type="CDD" id="cd17369">
    <property type="entry name" value="MFS_ShiA_like"/>
    <property type="match status" value="1"/>
</dbReference>
<feature type="transmembrane region" description="Helical" evidence="8">
    <location>
        <begin position="130"/>
        <end position="150"/>
    </location>
</feature>
<evidence type="ECO:0000256" key="3">
    <source>
        <dbReference type="ARBA" id="ARBA00022475"/>
    </source>
</evidence>
<feature type="transmembrane region" description="Helical" evidence="8">
    <location>
        <begin position="324"/>
        <end position="342"/>
    </location>
</feature>
<feature type="transmembrane region" description="Helical" evidence="8">
    <location>
        <begin position="258"/>
        <end position="281"/>
    </location>
</feature>
<evidence type="ECO:0000256" key="5">
    <source>
        <dbReference type="ARBA" id="ARBA00022989"/>
    </source>
</evidence>